<accession>A0ACC0FQV3</accession>
<feature type="non-terminal residue" evidence="1">
    <location>
        <position position="297"/>
    </location>
</feature>
<evidence type="ECO:0000313" key="2">
    <source>
        <dbReference type="Proteomes" id="UP001060215"/>
    </source>
</evidence>
<name>A0ACC0FQV3_9ERIC</name>
<sequence length="297" mass="32372">MDQLLATGHAPTQQDQPQFHEACVICASPAHDLSECPSASQFPELVQEHMNAAQGFSNPANNMNRREEGKLPSQTVANPKEQYGAESSGENGKQHEQVQAVVALRSGRKLEPQSVASDATTVRKGDHGSSPNESKGEGETIKRDDLVPSTSLEPKAPYVPKAPFPQCLDTLSPFNKNAASMEAMMERKSRTHVSQKVLLTEQVSSILLNDTPPKLKDPGAPTIACIIGDHFIDRALLDLGASVNLLPYSVYKEFGLGELKPTTVTLQLADRSLKVPRGMIDDVLVKVDRFYFPVDFL</sequence>
<dbReference type="EMBL" id="CM045770">
    <property type="protein sequence ID" value="KAI7991008.1"/>
    <property type="molecule type" value="Genomic_DNA"/>
</dbReference>
<proteinExistence type="predicted"/>
<keyword evidence="2" id="KW-1185">Reference proteome</keyword>
<protein>
    <submittedName>
        <fullName evidence="1">Uncharacterized protein</fullName>
    </submittedName>
</protein>
<evidence type="ECO:0000313" key="1">
    <source>
        <dbReference type="EMBL" id="KAI7991008.1"/>
    </source>
</evidence>
<comment type="caution">
    <text evidence="1">The sequence shown here is derived from an EMBL/GenBank/DDBJ whole genome shotgun (WGS) entry which is preliminary data.</text>
</comment>
<dbReference type="Proteomes" id="UP001060215">
    <property type="component" value="Chromosome 13"/>
</dbReference>
<reference evidence="1 2" key="1">
    <citation type="journal article" date="2022" name="Plant J.">
        <title>Chromosome-level genome of Camellia lanceoleosa provides a valuable resource for understanding genome evolution and self-incompatibility.</title>
        <authorList>
            <person name="Gong W."/>
            <person name="Xiao S."/>
            <person name="Wang L."/>
            <person name="Liao Z."/>
            <person name="Chang Y."/>
            <person name="Mo W."/>
            <person name="Hu G."/>
            <person name="Li W."/>
            <person name="Zhao G."/>
            <person name="Zhu H."/>
            <person name="Hu X."/>
            <person name="Ji K."/>
            <person name="Xiang X."/>
            <person name="Song Q."/>
            <person name="Yuan D."/>
            <person name="Jin S."/>
            <person name="Zhang L."/>
        </authorList>
    </citation>
    <scope>NUCLEOTIDE SEQUENCE [LARGE SCALE GENOMIC DNA]</scope>
    <source>
        <strain evidence="1">SQ_2022a</strain>
    </source>
</reference>
<gene>
    <name evidence="1" type="ORF">LOK49_LG12G02773</name>
</gene>
<organism evidence="1 2">
    <name type="scientific">Camellia lanceoleosa</name>
    <dbReference type="NCBI Taxonomy" id="1840588"/>
    <lineage>
        <taxon>Eukaryota</taxon>
        <taxon>Viridiplantae</taxon>
        <taxon>Streptophyta</taxon>
        <taxon>Embryophyta</taxon>
        <taxon>Tracheophyta</taxon>
        <taxon>Spermatophyta</taxon>
        <taxon>Magnoliopsida</taxon>
        <taxon>eudicotyledons</taxon>
        <taxon>Gunneridae</taxon>
        <taxon>Pentapetalae</taxon>
        <taxon>asterids</taxon>
        <taxon>Ericales</taxon>
        <taxon>Theaceae</taxon>
        <taxon>Camellia</taxon>
    </lineage>
</organism>